<evidence type="ECO:0000259" key="1">
    <source>
        <dbReference type="Pfam" id="PF01612"/>
    </source>
</evidence>
<dbReference type="Pfam" id="PF01612">
    <property type="entry name" value="DNA_pol_A_exo1"/>
    <property type="match status" value="1"/>
</dbReference>
<protein>
    <submittedName>
        <fullName evidence="2">Ribonuclease H-like domain-containing protein</fullName>
    </submittedName>
</protein>
<dbReference type="Gene3D" id="3.30.420.10">
    <property type="entry name" value="Ribonuclease H-like superfamily/Ribonuclease H"/>
    <property type="match status" value="1"/>
</dbReference>
<feature type="domain" description="3'-5' exonuclease" evidence="1">
    <location>
        <begin position="6"/>
        <end position="118"/>
    </location>
</feature>
<dbReference type="PANTHER" id="PTHR43040">
    <property type="entry name" value="RIBONUCLEASE D"/>
    <property type="match status" value="1"/>
</dbReference>
<dbReference type="InterPro" id="IPR036397">
    <property type="entry name" value="RNaseH_sf"/>
</dbReference>
<dbReference type="EMBL" id="ML178814">
    <property type="protein sequence ID" value="TFL07063.1"/>
    <property type="molecule type" value="Genomic_DNA"/>
</dbReference>
<dbReference type="GO" id="GO:0008408">
    <property type="term" value="F:3'-5' exonuclease activity"/>
    <property type="evidence" value="ECO:0007669"/>
    <property type="project" value="InterPro"/>
</dbReference>
<keyword evidence="3" id="KW-1185">Reference proteome</keyword>
<organism evidence="2 3">
    <name type="scientific">Pterulicium gracile</name>
    <dbReference type="NCBI Taxonomy" id="1884261"/>
    <lineage>
        <taxon>Eukaryota</taxon>
        <taxon>Fungi</taxon>
        <taxon>Dikarya</taxon>
        <taxon>Basidiomycota</taxon>
        <taxon>Agaricomycotina</taxon>
        <taxon>Agaricomycetes</taxon>
        <taxon>Agaricomycetidae</taxon>
        <taxon>Agaricales</taxon>
        <taxon>Pleurotineae</taxon>
        <taxon>Pterulaceae</taxon>
        <taxon>Pterulicium</taxon>
    </lineage>
</organism>
<dbReference type="Proteomes" id="UP000305067">
    <property type="component" value="Unassembled WGS sequence"/>
</dbReference>
<gene>
    <name evidence="2" type="ORF">BDV98DRAFT_599404</name>
</gene>
<dbReference type="GO" id="GO:0003676">
    <property type="term" value="F:nucleic acid binding"/>
    <property type="evidence" value="ECO:0007669"/>
    <property type="project" value="InterPro"/>
</dbReference>
<sequence>MLHYNYCTTTRAVHAAVAFLRGSPRLLLDTEGKEIGTTEGCLSIISVGTLNAEYIFLFDVSALTTPQEMKRGGLQPLLRLLSDPKYLKVVWDGRQDYFELREMFGCKMVNVLDLQIVELVSRWEVRGEGEAERRIRLEKFFGKASVWSEPERFDGLHLLCGMQRCVEENNLQVDGKDPTVRKLYKEGGGSGIWMARPIPDVLLHYAATDIDLIAQLYQHFWLCGWMNLDNTDAYLAKSRRYLETRAALGRVVKGDVFQQSPVVAEEAFDTAVHPWSRTGYVECSGCHLHLPPRRFEPSTGTSGGLRRVLCSRCVSIALKRGVQKRARDSWVPFTQMFEQRYLP</sequence>
<evidence type="ECO:0000313" key="2">
    <source>
        <dbReference type="EMBL" id="TFL07063.1"/>
    </source>
</evidence>
<dbReference type="OrthoDB" id="26838at2759"/>
<evidence type="ECO:0000313" key="3">
    <source>
        <dbReference type="Proteomes" id="UP000305067"/>
    </source>
</evidence>
<reference evidence="2 3" key="1">
    <citation type="journal article" date="2019" name="Nat. Ecol. Evol.">
        <title>Megaphylogeny resolves global patterns of mushroom evolution.</title>
        <authorList>
            <person name="Varga T."/>
            <person name="Krizsan K."/>
            <person name="Foldi C."/>
            <person name="Dima B."/>
            <person name="Sanchez-Garcia M."/>
            <person name="Sanchez-Ramirez S."/>
            <person name="Szollosi G.J."/>
            <person name="Szarkandi J.G."/>
            <person name="Papp V."/>
            <person name="Albert L."/>
            <person name="Andreopoulos W."/>
            <person name="Angelini C."/>
            <person name="Antonin V."/>
            <person name="Barry K.W."/>
            <person name="Bougher N.L."/>
            <person name="Buchanan P."/>
            <person name="Buyck B."/>
            <person name="Bense V."/>
            <person name="Catcheside P."/>
            <person name="Chovatia M."/>
            <person name="Cooper J."/>
            <person name="Damon W."/>
            <person name="Desjardin D."/>
            <person name="Finy P."/>
            <person name="Geml J."/>
            <person name="Haridas S."/>
            <person name="Hughes K."/>
            <person name="Justo A."/>
            <person name="Karasinski D."/>
            <person name="Kautmanova I."/>
            <person name="Kiss B."/>
            <person name="Kocsube S."/>
            <person name="Kotiranta H."/>
            <person name="LaButti K.M."/>
            <person name="Lechner B.E."/>
            <person name="Liimatainen K."/>
            <person name="Lipzen A."/>
            <person name="Lukacs Z."/>
            <person name="Mihaltcheva S."/>
            <person name="Morgado L.N."/>
            <person name="Niskanen T."/>
            <person name="Noordeloos M.E."/>
            <person name="Ohm R.A."/>
            <person name="Ortiz-Santana B."/>
            <person name="Ovrebo C."/>
            <person name="Racz N."/>
            <person name="Riley R."/>
            <person name="Savchenko A."/>
            <person name="Shiryaev A."/>
            <person name="Soop K."/>
            <person name="Spirin V."/>
            <person name="Szebenyi C."/>
            <person name="Tomsovsky M."/>
            <person name="Tulloss R.E."/>
            <person name="Uehling J."/>
            <person name="Grigoriev I.V."/>
            <person name="Vagvolgyi C."/>
            <person name="Papp T."/>
            <person name="Martin F.M."/>
            <person name="Miettinen O."/>
            <person name="Hibbett D.S."/>
            <person name="Nagy L.G."/>
        </authorList>
    </citation>
    <scope>NUCLEOTIDE SEQUENCE [LARGE SCALE GENOMIC DNA]</scope>
    <source>
        <strain evidence="2 3">CBS 309.79</strain>
    </source>
</reference>
<dbReference type="SUPFAM" id="SSF53098">
    <property type="entry name" value="Ribonuclease H-like"/>
    <property type="match status" value="1"/>
</dbReference>
<accession>A0A5C3QYH4</accession>
<dbReference type="STRING" id="1884261.A0A5C3QYH4"/>
<dbReference type="InterPro" id="IPR002562">
    <property type="entry name" value="3'-5'_exonuclease_dom"/>
</dbReference>
<dbReference type="PANTHER" id="PTHR43040:SF1">
    <property type="entry name" value="RIBONUCLEASE D"/>
    <property type="match status" value="1"/>
</dbReference>
<dbReference type="GO" id="GO:0006139">
    <property type="term" value="P:nucleobase-containing compound metabolic process"/>
    <property type="evidence" value="ECO:0007669"/>
    <property type="project" value="InterPro"/>
</dbReference>
<proteinExistence type="predicted"/>
<dbReference type="AlphaFoldDB" id="A0A5C3QYH4"/>
<name>A0A5C3QYH4_9AGAR</name>
<dbReference type="InterPro" id="IPR012337">
    <property type="entry name" value="RNaseH-like_sf"/>
</dbReference>